<evidence type="ECO:0000256" key="1">
    <source>
        <dbReference type="SAM" id="MobiDB-lite"/>
    </source>
</evidence>
<accession>A0A9W8JU67</accession>
<keyword evidence="3" id="KW-1185">Reference proteome</keyword>
<reference evidence="2" key="1">
    <citation type="submission" date="2022-07" db="EMBL/GenBank/DDBJ databases">
        <title>Genome Sequence of Agrocybe chaxingu.</title>
        <authorList>
            <person name="Buettner E."/>
        </authorList>
    </citation>
    <scope>NUCLEOTIDE SEQUENCE</scope>
    <source>
        <strain evidence="2">MP-N11</strain>
    </source>
</reference>
<dbReference type="AlphaFoldDB" id="A0A9W8JU67"/>
<dbReference type="Proteomes" id="UP001148786">
    <property type="component" value="Unassembled WGS sequence"/>
</dbReference>
<evidence type="ECO:0000313" key="3">
    <source>
        <dbReference type="Proteomes" id="UP001148786"/>
    </source>
</evidence>
<gene>
    <name evidence="2" type="ORF">NLJ89_g10473</name>
</gene>
<proteinExistence type="predicted"/>
<sequence>MHQAEPAQSTRRDVPPLLRHMATLLTGGSNKGPKAAQVVAIAGVVEERSIKALVVTQNAAAKESTPFSLKGHQIVKSNESFDAIISGPASVPLERHIVDLLALLPSCNLNDEVQVESLMTFVTMRSIRKLHARLTSDEKIWNIRVAQILTDWKPAEGDYPSNLSGMRSMMEKRGEGDSEEWLFSMKSIGIWANTLGTMLSVLESYIKEYKGFPQDLREKPMKASKRQLKKDVQEKLGEINAIVFSLYRFLTKHVLIVKKILAQKSLEAMFLHQKVDVLDGQPTGDLDEPEGDPDEPARDLDVADEMDDEHLELTPEGQETEGNRVYRYLQTIAAWQAAIEILLQPKYRAVLASISVGLVEVSGRETGLMNRDEFAAAFLARATATSDDEVEIRGILTSFTPTQFGGTIHAEASLMGLLAYFSHPDTTGKYIDDMDADALKTLFEPYGAMPGACNGYYANYWFDFGTGYDDAQFGAVDLAFRHVTGFGDIARDWFGCPDRAGKCWGSTEVYARASLRVIRSLYHTRRNAETFSLDDSMEVWFLFKILPGLLERASYSQEVVAYLQEHRSFSWWIEQRFSNTLHYIATIRALDSYYRQLEVEIIEAEDGRIASSIDHRQEISAADDGIS</sequence>
<feature type="region of interest" description="Disordered" evidence="1">
    <location>
        <begin position="281"/>
        <end position="300"/>
    </location>
</feature>
<evidence type="ECO:0000313" key="2">
    <source>
        <dbReference type="EMBL" id="KAJ3496532.1"/>
    </source>
</evidence>
<protein>
    <submittedName>
        <fullName evidence="2">Uncharacterized protein</fullName>
    </submittedName>
</protein>
<dbReference type="OrthoDB" id="3065631at2759"/>
<name>A0A9W8JU67_9AGAR</name>
<feature type="compositionally biased region" description="Acidic residues" evidence="1">
    <location>
        <begin position="285"/>
        <end position="294"/>
    </location>
</feature>
<dbReference type="EMBL" id="JANKHO010001933">
    <property type="protein sequence ID" value="KAJ3496532.1"/>
    <property type="molecule type" value="Genomic_DNA"/>
</dbReference>
<organism evidence="2 3">
    <name type="scientific">Agrocybe chaxingu</name>
    <dbReference type="NCBI Taxonomy" id="84603"/>
    <lineage>
        <taxon>Eukaryota</taxon>
        <taxon>Fungi</taxon>
        <taxon>Dikarya</taxon>
        <taxon>Basidiomycota</taxon>
        <taxon>Agaricomycotina</taxon>
        <taxon>Agaricomycetes</taxon>
        <taxon>Agaricomycetidae</taxon>
        <taxon>Agaricales</taxon>
        <taxon>Agaricineae</taxon>
        <taxon>Strophariaceae</taxon>
        <taxon>Agrocybe</taxon>
    </lineage>
</organism>
<comment type="caution">
    <text evidence="2">The sequence shown here is derived from an EMBL/GenBank/DDBJ whole genome shotgun (WGS) entry which is preliminary data.</text>
</comment>